<sequence>MNTPTETKKALKGLVNQLVEEIRLHLSSNITREGESLLIALFYWVRRLDFNEEYEYNSSLANYLPFFLEDIKCYLVRFDKLERTIQEISTLYVEENFN</sequence>
<evidence type="ECO:0000313" key="1">
    <source>
        <dbReference type="EMBL" id="EMS12810.1"/>
    </source>
</evidence>
<dbReference type="VEuPathDB" id="AmoebaDB:KM1_229620"/>
<dbReference type="EMBL" id="KB638391">
    <property type="protein sequence ID" value="EMS12810.1"/>
    <property type="molecule type" value="Genomic_DNA"/>
</dbReference>
<protein>
    <submittedName>
        <fullName evidence="1">Uncharacterized protein</fullName>
    </submittedName>
</protein>
<gene>
    <name evidence="1" type="ORF">KM1_229620</name>
</gene>
<reference evidence="1 2" key="1">
    <citation type="submission" date="2013-01" db="EMBL/GenBank/DDBJ databases">
        <authorList>
            <person name="Inman J."/>
            <person name="Zafar N."/>
            <person name="Lorenzi H."/>
            <person name="Caler E."/>
        </authorList>
    </citation>
    <scope>NUCLEOTIDE SEQUENCE [LARGE SCALE GENOMIC DNA]</scope>
    <source>
        <strain evidence="1 2">HM-3:IMSS</strain>
    </source>
</reference>
<evidence type="ECO:0000313" key="2">
    <source>
        <dbReference type="Proteomes" id="UP000030780"/>
    </source>
</evidence>
<dbReference type="AlphaFoldDB" id="M7W562"/>
<name>M7W562_ENTHI</name>
<dbReference type="Proteomes" id="UP000030780">
    <property type="component" value="Unassembled WGS sequence"/>
</dbReference>
<organism evidence="1 2">
    <name type="scientific">Entamoeba histolytica HM-3:IMSS</name>
    <dbReference type="NCBI Taxonomy" id="885315"/>
    <lineage>
        <taxon>Eukaryota</taxon>
        <taxon>Amoebozoa</taxon>
        <taxon>Evosea</taxon>
        <taxon>Archamoebae</taxon>
        <taxon>Mastigamoebida</taxon>
        <taxon>Entamoebidae</taxon>
        <taxon>Entamoeba</taxon>
    </lineage>
</organism>
<proteinExistence type="predicted"/>
<accession>M7W562</accession>